<dbReference type="InterPro" id="IPR051600">
    <property type="entry name" value="Beta-PGM-like"/>
</dbReference>
<dbReference type="SFLD" id="SFLDG01129">
    <property type="entry name" value="C1.5:_HAD__Beta-PGM__Phosphata"/>
    <property type="match status" value="1"/>
</dbReference>
<keyword evidence="4" id="KW-0460">Magnesium</keyword>
<dbReference type="Gene3D" id="3.40.50.1000">
    <property type="entry name" value="HAD superfamily/HAD-like"/>
    <property type="match status" value="1"/>
</dbReference>
<evidence type="ECO:0000313" key="5">
    <source>
        <dbReference type="EMBL" id="PZM12971.1"/>
    </source>
</evidence>
<evidence type="ECO:0000256" key="4">
    <source>
        <dbReference type="ARBA" id="ARBA00022842"/>
    </source>
</evidence>
<dbReference type="InterPro" id="IPR023198">
    <property type="entry name" value="PGP-like_dom2"/>
</dbReference>
<gene>
    <name evidence="5" type="ORF">CPY51_15700</name>
</gene>
<name>A0A2W4CJV4_9HYPH</name>
<keyword evidence="3" id="KW-0479">Metal-binding</keyword>
<sequence length="233" mass="24810">MPFELLICDCDGVLVDSEVLACRVDAEELADRGFSDYTLNEVLRRFAGVSQTDMIRAIELETGRSVGSDFATRVTQRVEEALAADLLPLPYAAATLESLGVRKCVASSSSPKKLELALSVTGLKQYFHPSIYSSVLVEHGKPAPDLFLHAAADMGVSADRCCVVEDSAAGVKAGIAAGMIVIGFTGGAHCLAGHAERLAELGAHAVVNSWTDIPRLIEELGNTSLRRRTVHNS</sequence>
<comment type="caution">
    <text evidence="5">The sequence shown here is derived from an EMBL/GenBank/DDBJ whole genome shotgun (WGS) entry which is preliminary data.</text>
</comment>
<protein>
    <recommendedName>
        <fullName evidence="7">HAD family hydrolase</fullName>
    </recommendedName>
</protein>
<dbReference type="NCBIfam" id="TIGR01509">
    <property type="entry name" value="HAD-SF-IA-v3"/>
    <property type="match status" value="1"/>
</dbReference>
<comment type="cofactor">
    <cofactor evidence="1">
        <name>Mg(2+)</name>
        <dbReference type="ChEBI" id="CHEBI:18420"/>
    </cofactor>
</comment>
<comment type="similarity">
    <text evidence="2">Belongs to the HAD-like hydrolase superfamily. CbbY/CbbZ/Gph/YieH family.</text>
</comment>
<dbReference type="Gene3D" id="1.10.150.240">
    <property type="entry name" value="Putative phosphatase, domain 2"/>
    <property type="match status" value="1"/>
</dbReference>
<evidence type="ECO:0008006" key="7">
    <source>
        <dbReference type="Google" id="ProtNLM"/>
    </source>
</evidence>
<dbReference type="InterPro" id="IPR006439">
    <property type="entry name" value="HAD-SF_hydro_IA"/>
</dbReference>
<reference evidence="5 6" key="1">
    <citation type="journal article" date="2018" name="Sci. Rep.">
        <title>Rhizobium tumorigenes sp. nov., a novel plant tumorigenic bacterium isolated from cane gall tumors on thornless blackberry.</title>
        <authorList>
            <person name="Kuzmanovi N."/>
            <person name="Smalla K."/>
            <person name="Gronow S."/>
            <person name="PuBawska J."/>
        </authorList>
    </citation>
    <scope>NUCLEOTIDE SEQUENCE [LARGE SCALE GENOMIC DNA]</scope>
    <source>
        <strain evidence="5 6">CCBAU 85046</strain>
    </source>
</reference>
<keyword evidence="6" id="KW-1185">Reference proteome</keyword>
<evidence type="ECO:0000256" key="3">
    <source>
        <dbReference type="ARBA" id="ARBA00022723"/>
    </source>
</evidence>
<dbReference type="Pfam" id="PF00702">
    <property type="entry name" value="Hydrolase"/>
    <property type="match status" value="1"/>
</dbReference>
<dbReference type="GO" id="GO:0003824">
    <property type="term" value="F:catalytic activity"/>
    <property type="evidence" value="ECO:0007669"/>
    <property type="project" value="UniProtKB-ARBA"/>
</dbReference>
<evidence type="ECO:0000256" key="2">
    <source>
        <dbReference type="ARBA" id="ARBA00006171"/>
    </source>
</evidence>
<dbReference type="Proteomes" id="UP000248925">
    <property type="component" value="Unassembled WGS sequence"/>
</dbReference>
<dbReference type="CDD" id="cd07526">
    <property type="entry name" value="HAD_BPGM_like"/>
    <property type="match status" value="1"/>
</dbReference>
<evidence type="ECO:0000313" key="6">
    <source>
        <dbReference type="Proteomes" id="UP000248925"/>
    </source>
</evidence>
<dbReference type="PANTHER" id="PTHR46193">
    <property type="entry name" value="6-PHOSPHOGLUCONATE PHOSPHATASE"/>
    <property type="match status" value="1"/>
</dbReference>
<dbReference type="SFLD" id="SFLDS00003">
    <property type="entry name" value="Haloacid_Dehalogenase"/>
    <property type="match status" value="1"/>
</dbReference>
<accession>A0A2W4CJV4</accession>
<dbReference type="PANTHER" id="PTHR46193:SF10">
    <property type="entry name" value="6-PHOSPHOGLUCONATE PHOSPHATASE"/>
    <property type="match status" value="1"/>
</dbReference>
<dbReference type="EMBL" id="PCDP01000036">
    <property type="protein sequence ID" value="PZM12971.1"/>
    <property type="molecule type" value="Genomic_DNA"/>
</dbReference>
<dbReference type="InterPro" id="IPR036412">
    <property type="entry name" value="HAD-like_sf"/>
</dbReference>
<dbReference type="GO" id="GO:0046872">
    <property type="term" value="F:metal ion binding"/>
    <property type="evidence" value="ECO:0007669"/>
    <property type="project" value="UniProtKB-KW"/>
</dbReference>
<evidence type="ECO:0000256" key="1">
    <source>
        <dbReference type="ARBA" id="ARBA00001946"/>
    </source>
</evidence>
<dbReference type="OrthoDB" id="9797743at2"/>
<dbReference type="AlphaFoldDB" id="A0A2W4CJV4"/>
<dbReference type="RefSeq" id="WP_111161167.1">
    <property type="nucleotide sequence ID" value="NZ_PCDP01000036.1"/>
</dbReference>
<proteinExistence type="inferred from homology"/>
<organism evidence="5 6">
    <name type="scientific">Rhizobium tubonense</name>
    <dbReference type="NCBI Taxonomy" id="484088"/>
    <lineage>
        <taxon>Bacteria</taxon>
        <taxon>Pseudomonadati</taxon>
        <taxon>Pseudomonadota</taxon>
        <taxon>Alphaproteobacteria</taxon>
        <taxon>Hyphomicrobiales</taxon>
        <taxon>Rhizobiaceae</taxon>
        <taxon>Rhizobium/Agrobacterium group</taxon>
        <taxon>Rhizobium</taxon>
    </lineage>
</organism>
<dbReference type="SUPFAM" id="SSF56784">
    <property type="entry name" value="HAD-like"/>
    <property type="match status" value="1"/>
</dbReference>
<dbReference type="InterPro" id="IPR023214">
    <property type="entry name" value="HAD_sf"/>
</dbReference>